<gene>
    <name evidence="1" type="ORF">CPB84DRAFT_1776266</name>
</gene>
<protein>
    <submittedName>
        <fullName evidence="1">Uncharacterized protein</fullName>
    </submittedName>
</protein>
<dbReference type="EMBL" id="JADNYJ010000037">
    <property type="protein sequence ID" value="KAF8902232.1"/>
    <property type="molecule type" value="Genomic_DNA"/>
</dbReference>
<evidence type="ECO:0000313" key="2">
    <source>
        <dbReference type="Proteomes" id="UP000724874"/>
    </source>
</evidence>
<keyword evidence="2" id="KW-1185">Reference proteome</keyword>
<proteinExistence type="predicted"/>
<dbReference type="Proteomes" id="UP000724874">
    <property type="component" value="Unassembled WGS sequence"/>
</dbReference>
<dbReference type="OrthoDB" id="3131241at2759"/>
<dbReference type="AlphaFoldDB" id="A0A9P5NPS5"/>
<sequence>MTKVRLHGHQIEECVELLKRAPLMADHTFEMNELCEEGGSQFSITDSFVHHNLSRFEVVNGTPLVDLLLAQVTIPRFEESACHMPIGPLPVSTMQSLFRFGCYLRKLVIHGANFKPEDDLTRLLQSIPTLHTLNLIWLPISIHSLDKLLKHLSHTSTWITPYTGDFLPELCSFSLRYEGLISWELVLGIFGPLCMVQDVCRRPLQNIEIGLNLAHQDDFRTEIGQYKIEYVEEEVVRHFISMVQAGACVKIGWTDPNTRHGTIIDLLQKSMDHHGILAMTGITQ</sequence>
<organism evidence="1 2">
    <name type="scientific">Gymnopilus junonius</name>
    <name type="common">Spectacular rustgill mushroom</name>
    <name type="synonym">Gymnopilus spectabilis subsp. junonius</name>
    <dbReference type="NCBI Taxonomy" id="109634"/>
    <lineage>
        <taxon>Eukaryota</taxon>
        <taxon>Fungi</taxon>
        <taxon>Dikarya</taxon>
        <taxon>Basidiomycota</taxon>
        <taxon>Agaricomycotina</taxon>
        <taxon>Agaricomycetes</taxon>
        <taxon>Agaricomycetidae</taxon>
        <taxon>Agaricales</taxon>
        <taxon>Agaricineae</taxon>
        <taxon>Hymenogastraceae</taxon>
        <taxon>Gymnopilus</taxon>
    </lineage>
</organism>
<reference evidence="1" key="1">
    <citation type="submission" date="2020-11" db="EMBL/GenBank/DDBJ databases">
        <authorList>
            <consortium name="DOE Joint Genome Institute"/>
            <person name="Ahrendt S."/>
            <person name="Riley R."/>
            <person name="Andreopoulos W."/>
            <person name="LaButti K."/>
            <person name="Pangilinan J."/>
            <person name="Ruiz-duenas F.J."/>
            <person name="Barrasa J.M."/>
            <person name="Sanchez-Garcia M."/>
            <person name="Camarero S."/>
            <person name="Miyauchi S."/>
            <person name="Serrano A."/>
            <person name="Linde D."/>
            <person name="Babiker R."/>
            <person name="Drula E."/>
            <person name="Ayuso-Fernandez I."/>
            <person name="Pacheco R."/>
            <person name="Padilla G."/>
            <person name="Ferreira P."/>
            <person name="Barriuso J."/>
            <person name="Kellner H."/>
            <person name="Castanera R."/>
            <person name="Alfaro M."/>
            <person name="Ramirez L."/>
            <person name="Pisabarro A.G."/>
            <person name="Kuo A."/>
            <person name="Tritt A."/>
            <person name="Lipzen A."/>
            <person name="He G."/>
            <person name="Yan M."/>
            <person name="Ng V."/>
            <person name="Cullen D."/>
            <person name="Martin F."/>
            <person name="Rosso M.-N."/>
            <person name="Henrissat B."/>
            <person name="Hibbett D."/>
            <person name="Martinez A.T."/>
            <person name="Grigoriev I.V."/>
        </authorList>
    </citation>
    <scope>NUCLEOTIDE SEQUENCE</scope>
    <source>
        <strain evidence="1">AH 44721</strain>
    </source>
</reference>
<accession>A0A9P5NPS5</accession>
<comment type="caution">
    <text evidence="1">The sequence shown here is derived from an EMBL/GenBank/DDBJ whole genome shotgun (WGS) entry which is preliminary data.</text>
</comment>
<name>A0A9P5NPS5_GYMJU</name>
<evidence type="ECO:0000313" key="1">
    <source>
        <dbReference type="EMBL" id="KAF8902232.1"/>
    </source>
</evidence>